<comment type="caution">
    <text evidence="1">The sequence shown here is derived from an EMBL/GenBank/DDBJ whole genome shotgun (WGS) entry which is preliminary data.</text>
</comment>
<dbReference type="EMBL" id="JBHLYR010000021">
    <property type="protein sequence ID" value="MFB9991652.1"/>
    <property type="molecule type" value="Genomic_DNA"/>
</dbReference>
<dbReference type="RefSeq" id="WP_380007072.1">
    <property type="nucleotide sequence ID" value="NZ_JBHLYR010000021.1"/>
</dbReference>
<name>A0ABV6AVX3_9DEIO</name>
<dbReference type="Proteomes" id="UP001589733">
    <property type="component" value="Unassembled WGS sequence"/>
</dbReference>
<accession>A0ABV6AVX3</accession>
<reference evidence="1 2" key="1">
    <citation type="submission" date="2024-09" db="EMBL/GenBank/DDBJ databases">
        <authorList>
            <person name="Sun Q."/>
            <person name="Mori K."/>
        </authorList>
    </citation>
    <scope>NUCLEOTIDE SEQUENCE [LARGE SCALE GENOMIC DNA]</scope>
    <source>
        <strain evidence="1 2">JCM 13503</strain>
    </source>
</reference>
<evidence type="ECO:0000313" key="1">
    <source>
        <dbReference type="EMBL" id="MFB9991652.1"/>
    </source>
</evidence>
<evidence type="ECO:0000313" key="2">
    <source>
        <dbReference type="Proteomes" id="UP001589733"/>
    </source>
</evidence>
<proteinExistence type="predicted"/>
<gene>
    <name evidence="1" type="ORF">ACFFLM_06690</name>
</gene>
<organism evidence="1 2">
    <name type="scientific">Deinococcus oregonensis</name>
    <dbReference type="NCBI Taxonomy" id="1805970"/>
    <lineage>
        <taxon>Bacteria</taxon>
        <taxon>Thermotogati</taxon>
        <taxon>Deinococcota</taxon>
        <taxon>Deinococci</taxon>
        <taxon>Deinococcales</taxon>
        <taxon>Deinococcaceae</taxon>
        <taxon>Deinococcus</taxon>
    </lineage>
</organism>
<protein>
    <recommendedName>
        <fullName evidence="3">XRE family transcriptional regulator</fullName>
    </recommendedName>
</protein>
<sequence>MTWYSRRVRQRRASAIRREHKRSNVIGERVRAARHLHAPVMTHEHTCQRATRLSGYALTRDALVRIENQQRSAYDYEVIALSLALGVDVRFLLGLTDDPGSMTLVPMPEDS</sequence>
<evidence type="ECO:0008006" key="3">
    <source>
        <dbReference type="Google" id="ProtNLM"/>
    </source>
</evidence>
<keyword evidence="2" id="KW-1185">Reference proteome</keyword>